<name>A0AAN9FCE6_CROPI</name>
<evidence type="ECO:0000313" key="2">
    <source>
        <dbReference type="EMBL" id="KAK7272825.1"/>
    </source>
</evidence>
<accession>A0AAN9FCE6</accession>
<dbReference type="Proteomes" id="UP001372338">
    <property type="component" value="Unassembled WGS sequence"/>
</dbReference>
<dbReference type="EMBL" id="JAYWIO010000003">
    <property type="protein sequence ID" value="KAK7272825.1"/>
    <property type="molecule type" value="Genomic_DNA"/>
</dbReference>
<feature type="region of interest" description="Disordered" evidence="1">
    <location>
        <begin position="1"/>
        <end position="26"/>
    </location>
</feature>
<comment type="caution">
    <text evidence="2">The sequence shown here is derived from an EMBL/GenBank/DDBJ whole genome shotgun (WGS) entry which is preliminary data.</text>
</comment>
<evidence type="ECO:0000313" key="3">
    <source>
        <dbReference type="Proteomes" id="UP001372338"/>
    </source>
</evidence>
<feature type="compositionally biased region" description="Polar residues" evidence="1">
    <location>
        <begin position="17"/>
        <end position="26"/>
    </location>
</feature>
<gene>
    <name evidence="2" type="ORF">RIF29_13865</name>
</gene>
<feature type="region of interest" description="Disordered" evidence="1">
    <location>
        <begin position="57"/>
        <end position="76"/>
    </location>
</feature>
<proteinExistence type="predicted"/>
<evidence type="ECO:0000256" key="1">
    <source>
        <dbReference type="SAM" id="MobiDB-lite"/>
    </source>
</evidence>
<dbReference type="AlphaFoldDB" id="A0AAN9FCE6"/>
<reference evidence="2 3" key="1">
    <citation type="submission" date="2024-01" db="EMBL/GenBank/DDBJ databases">
        <title>The genomes of 5 underutilized Papilionoideae crops provide insights into root nodulation and disease resistanc.</title>
        <authorList>
            <person name="Yuan L."/>
        </authorList>
    </citation>
    <scope>NUCLEOTIDE SEQUENCE [LARGE SCALE GENOMIC DNA]</scope>
    <source>
        <strain evidence="2">ZHUSHIDOU_FW_LH</strain>
        <tissue evidence="2">Leaf</tissue>
    </source>
</reference>
<protein>
    <submittedName>
        <fullName evidence="2">Uncharacterized protein</fullName>
    </submittedName>
</protein>
<organism evidence="2 3">
    <name type="scientific">Crotalaria pallida</name>
    <name type="common">Smooth rattlebox</name>
    <name type="synonym">Crotalaria striata</name>
    <dbReference type="NCBI Taxonomy" id="3830"/>
    <lineage>
        <taxon>Eukaryota</taxon>
        <taxon>Viridiplantae</taxon>
        <taxon>Streptophyta</taxon>
        <taxon>Embryophyta</taxon>
        <taxon>Tracheophyta</taxon>
        <taxon>Spermatophyta</taxon>
        <taxon>Magnoliopsida</taxon>
        <taxon>eudicotyledons</taxon>
        <taxon>Gunneridae</taxon>
        <taxon>Pentapetalae</taxon>
        <taxon>rosids</taxon>
        <taxon>fabids</taxon>
        <taxon>Fabales</taxon>
        <taxon>Fabaceae</taxon>
        <taxon>Papilionoideae</taxon>
        <taxon>50 kb inversion clade</taxon>
        <taxon>genistoids sensu lato</taxon>
        <taxon>core genistoids</taxon>
        <taxon>Crotalarieae</taxon>
        <taxon>Crotalaria</taxon>
    </lineage>
</organism>
<sequence length="76" mass="8376">MMKEEEQLVADVGGTTTGSPLSSVTLNPTNREKIATHFLHRPCVYAVGLTRTTTFGRHRRTLPGDHGWGKQAQLSK</sequence>
<keyword evidence="3" id="KW-1185">Reference proteome</keyword>